<protein>
    <submittedName>
        <fullName evidence="3">Aminomethyltransferase</fullName>
    </submittedName>
</protein>
<dbReference type="Gene3D" id="3.30.1360.120">
    <property type="entry name" value="Probable tRNA modification gtpase trme, domain 1"/>
    <property type="match status" value="2"/>
</dbReference>
<dbReference type="NCBIfam" id="TIGR03317">
    <property type="entry name" value="ygfZ_signature"/>
    <property type="match status" value="1"/>
</dbReference>
<dbReference type="PANTHER" id="PTHR22602">
    <property type="entry name" value="TRANSFERASE CAF17, MITOCHONDRIAL-RELATED"/>
    <property type="match status" value="1"/>
</dbReference>
<dbReference type="Proteomes" id="UP000617145">
    <property type="component" value="Unassembled WGS sequence"/>
</dbReference>
<reference evidence="3" key="2">
    <citation type="submission" date="2020-09" db="EMBL/GenBank/DDBJ databases">
        <authorList>
            <person name="Sun Q."/>
            <person name="Zhou Y."/>
        </authorList>
    </citation>
    <scope>NUCLEOTIDE SEQUENCE</scope>
    <source>
        <strain evidence="3">CGMCC 1.15762</strain>
    </source>
</reference>
<dbReference type="InterPro" id="IPR057460">
    <property type="entry name" value="CAF17_C"/>
</dbReference>
<dbReference type="AlphaFoldDB" id="A0A8J2ZHZ0"/>
<gene>
    <name evidence="3" type="ORF">GCM10011415_09450</name>
</gene>
<accession>A0A8J2ZHZ0</accession>
<organism evidence="3 4">
    <name type="scientific">Salipiger pallidus</name>
    <dbReference type="NCBI Taxonomy" id="1775170"/>
    <lineage>
        <taxon>Bacteria</taxon>
        <taxon>Pseudomonadati</taxon>
        <taxon>Pseudomonadota</taxon>
        <taxon>Alphaproteobacteria</taxon>
        <taxon>Rhodobacterales</taxon>
        <taxon>Roseobacteraceae</taxon>
        <taxon>Salipiger</taxon>
    </lineage>
</organism>
<dbReference type="Pfam" id="PF25455">
    <property type="entry name" value="Beta-barrel_CAF17_C"/>
    <property type="match status" value="1"/>
</dbReference>
<dbReference type="EMBL" id="BMJV01000001">
    <property type="protein sequence ID" value="GGG64857.1"/>
    <property type="molecule type" value="Genomic_DNA"/>
</dbReference>
<dbReference type="InterPro" id="IPR027266">
    <property type="entry name" value="TrmE/GcvT-like"/>
</dbReference>
<sequence>MSTNRTVLRVSGPEAADFLQGLVTNDVKRLADGLVYAALLTPQGKYRADFFLVPDGDDILIDVDSAFAPDLLKALTLYKLRAKVAVTETDITVTRGLGTPPEGAFSDPRDPTLGWRGYAGQPGDDADWDALRVAACVPESGIELTPDSFILEAGFERLNGVDFRKGCFVGQEIVARMKHKTDLRKGLATVKVDGTAPVGSEIVAGEKPAGVLYTQAAGHGIAYLRFDRAKGDLEAGGVTLRYTP</sequence>
<name>A0A8J2ZHZ0_9RHOB</name>
<dbReference type="SUPFAM" id="SSF103025">
    <property type="entry name" value="Folate-binding domain"/>
    <property type="match status" value="1"/>
</dbReference>
<keyword evidence="4" id="KW-1185">Reference proteome</keyword>
<keyword evidence="1" id="KW-0809">Transit peptide</keyword>
<proteinExistence type="predicted"/>
<reference evidence="3" key="1">
    <citation type="journal article" date="2014" name="Int. J. Syst. Evol. Microbiol.">
        <title>Complete genome sequence of Corynebacterium casei LMG S-19264T (=DSM 44701T), isolated from a smear-ripened cheese.</title>
        <authorList>
            <consortium name="US DOE Joint Genome Institute (JGI-PGF)"/>
            <person name="Walter F."/>
            <person name="Albersmeier A."/>
            <person name="Kalinowski J."/>
            <person name="Ruckert C."/>
        </authorList>
    </citation>
    <scope>NUCLEOTIDE SEQUENCE</scope>
    <source>
        <strain evidence="3">CGMCC 1.15762</strain>
    </source>
</reference>
<dbReference type="InterPro" id="IPR017703">
    <property type="entry name" value="YgfZ/GCV_T_CS"/>
</dbReference>
<evidence type="ECO:0000313" key="4">
    <source>
        <dbReference type="Proteomes" id="UP000617145"/>
    </source>
</evidence>
<dbReference type="PANTHER" id="PTHR22602:SF0">
    <property type="entry name" value="TRANSFERASE CAF17, MITOCHONDRIAL-RELATED"/>
    <property type="match status" value="1"/>
</dbReference>
<comment type="caution">
    <text evidence="3">The sequence shown here is derived from an EMBL/GenBank/DDBJ whole genome shotgun (WGS) entry which is preliminary data.</text>
</comment>
<feature type="domain" description="CAF17 C-terminal" evidence="2">
    <location>
        <begin position="184"/>
        <end position="242"/>
    </location>
</feature>
<dbReference type="RefSeq" id="WP_188789027.1">
    <property type="nucleotide sequence ID" value="NZ_BMJV01000001.1"/>
</dbReference>
<evidence type="ECO:0000256" key="1">
    <source>
        <dbReference type="ARBA" id="ARBA00022946"/>
    </source>
</evidence>
<dbReference type="InterPro" id="IPR045179">
    <property type="entry name" value="YgfZ/GcvT"/>
</dbReference>
<evidence type="ECO:0000313" key="3">
    <source>
        <dbReference type="EMBL" id="GGG64857.1"/>
    </source>
</evidence>
<evidence type="ECO:0000259" key="2">
    <source>
        <dbReference type="Pfam" id="PF25455"/>
    </source>
</evidence>
<dbReference type="GO" id="GO:0016226">
    <property type="term" value="P:iron-sulfur cluster assembly"/>
    <property type="evidence" value="ECO:0007669"/>
    <property type="project" value="TreeGrafter"/>
</dbReference>